<dbReference type="GO" id="GO:0005829">
    <property type="term" value="C:cytosol"/>
    <property type="evidence" value="ECO:0007669"/>
    <property type="project" value="TreeGrafter"/>
</dbReference>
<dbReference type="SUPFAM" id="SSF89919">
    <property type="entry name" value="Ribosome-binding factor A, RbfA"/>
    <property type="match status" value="1"/>
</dbReference>
<dbReference type="PANTHER" id="PTHR33515:SF1">
    <property type="entry name" value="RIBOSOME-BINDING FACTOR A, CHLOROPLASTIC-RELATED"/>
    <property type="match status" value="1"/>
</dbReference>
<keyword evidence="1" id="KW-1133">Transmembrane helix</keyword>
<dbReference type="GO" id="GO:0043024">
    <property type="term" value="F:ribosomal small subunit binding"/>
    <property type="evidence" value="ECO:0007669"/>
    <property type="project" value="TreeGrafter"/>
</dbReference>
<evidence type="ECO:0000256" key="1">
    <source>
        <dbReference type="SAM" id="Phobius"/>
    </source>
</evidence>
<accession>A0A381T103</accession>
<evidence type="ECO:0000313" key="2">
    <source>
        <dbReference type="EMBL" id="SVA09915.1"/>
    </source>
</evidence>
<gene>
    <name evidence="2" type="ORF">METZ01_LOCUS62769</name>
</gene>
<dbReference type="GO" id="GO:0006364">
    <property type="term" value="P:rRNA processing"/>
    <property type="evidence" value="ECO:0007669"/>
    <property type="project" value="InterPro"/>
</dbReference>
<feature type="transmembrane region" description="Helical" evidence="1">
    <location>
        <begin position="33"/>
        <end position="55"/>
    </location>
</feature>
<dbReference type="Pfam" id="PF02033">
    <property type="entry name" value="RBFA"/>
    <property type="match status" value="1"/>
</dbReference>
<keyword evidence="1" id="KW-0472">Membrane</keyword>
<evidence type="ECO:0008006" key="3">
    <source>
        <dbReference type="Google" id="ProtNLM"/>
    </source>
</evidence>
<proteinExistence type="predicted"/>
<dbReference type="InterPro" id="IPR015946">
    <property type="entry name" value="KH_dom-like_a/b"/>
</dbReference>
<dbReference type="EMBL" id="UINC01003867">
    <property type="protein sequence ID" value="SVA09915.1"/>
    <property type="molecule type" value="Genomic_DNA"/>
</dbReference>
<dbReference type="Gene3D" id="3.30.300.20">
    <property type="match status" value="1"/>
</dbReference>
<sequence>MQRTRIEKHESLIHQVINEYLIKKGKGFLKNEFITIMGIKLSADLSIALIFISVLNHNKNEFIEKLLNSKKYDVKNYLSKSIGKKIRKIPEIKFIIDNSEHQASKIDVILSNLNIPPK</sequence>
<name>A0A381T103_9ZZZZ</name>
<dbReference type="InterPro" id="IPR023799">
    <property type="entry name" value="RbfA_dom_sf"/>
</dbReference>
<dbReference type="PANTHER" id="PTHR33515">
    <property type="entry name" value="RIBOSOME-BINDING FACTOR A, CHLOROPLASTIC-RELATED"/>
    <property type="match status" value="1"/>
</dbReference>
<protein>
    <recommendedName>
        <fullName evidence="3">Ribosome-binding factor A</fullName>
    </recommendedName>
</protein>
<keyword evidence="1" id="KW-0812">Transmembrane</keyword>
<dbReference type="AlphaFoldDB" id="A0A381T103"/>
<reference evidence="2" key="1">
    <citation type="submission" date="2018-05" db="EMBL/GenBank/DDBJ databases">
        <authorList>
            <person name="Lanie J.A."/>
            <person name="Ng W.-L."/>
            <person name="Kazmierczak K.M."/>
            <person name="Andrzejewski T.M."/>
            <person name="Davidsen T.M."/>
            <person name="Wayne K.J."/>
            <person name="Tettelin H."/>
            <person name="Glass J.I."/>
            <person name="Rusch D."/>
            <person name="Podicherti R."/>
            <person name="Tsui H.-C.T."/>
            <person name="Winkler M.E."/>
        </authorList>
    </citation>
    <scope>NUCLEOTIDE SEQUENCE</scope>
</reference>
<dbReference type="InterPro" id="IPR000238">
    <property type="entry name" value="RbfA"/>
</dbReference>
<organism evidence="2">
    <name type="scientific">marine metagenome</name>
    <dbReference type="NCBI Taxonomy" id="408172"/>
    <lineage>
        <taxon>unclassified sequences</taxon>
        <taxon>metagenomes</taxon>
        <taxon>ecological metagenomes</taxon>
    </lineage>
</organism>